<evidence type="ECO:0000313" key="2">
    <source>
        <dbReference type="Proteomes" id="UP000789738"/>
    </source>
</evidence>
<dbReference type="AlphaFoldDB" id="A0AA86JE65"/>
<evidence type="ECO:0000313" key="1">
    <source>
        <dbReference type="EMBL" id="CAG9704179.1"/>
    </source>
</evidence>
<dbReference type="Proteomes" id="UP000789738">
    <property type="component" value="Unassembled WGS sequence"/>
</dbReference>
<reference evidence="1" key="1">
    <citation type="submission" date="2021-10" db="EMBL/GenBank/DDBJ databases">
        <authorList>
            <person name="Mesa V."/>
        </authorList>
    </citation>
    <scope>NUCLEOTIDE SEQUENCE</scope>
    <source>
        <strain evidence="1">CC3_PB</strain>
    </source>
</reference>
<dbReference type="EMBL" id="CAKJVE010000004">
    <property type="protein sequence ID" value="CAG9704179.1"/>
    <property type="molecule type" value="Genomic_DNA"/>
</dbReference>
<gene>
    <name evidence="1" type="ORF">CNEO_41078</name>
</gene>
<protein>
    <submittedName>
        <fullName evidence="1">Uncharacterized protein</fullName>
    </submittedName>
</protein>
<accession>A0AA86JE65</accession>
<proteinExistence type="predicted"/>
<organism evidence="1 2">
    <name type="scientific">Clostridium neonatale</name>
    <dbReference type="NCBI Taxonomy" id="137838"/>
    <lineage>
        <taxon>Bacteria</taxon>
        <taxon>Bacillati</taxon>
        <taxon>Bacillota</taxon>
        <taxon>Clostridia</taxon>
        <taxon>Eubacteriales</taxon>
        <taxon>Clostridiaceae</taxon>
        <taxon>Clostridium</taxon>
    </lineage>
</organism>
<comment type="caution">
    <text evidence="1">The sequence shown here is derived from an EMBL/GenBank/DDBJ whole genome shotgun (WGS) entry which is preliminary data.</text>
</comment>
<sequence length="91" mass="11047">MDEVPIEGINCFEKYCNKLMSFNLKNKKIKYMRLAFSSASSENPECAEKNRRLKDFLEFKLLYSIEFIFYRGLYHSRLGDFFIHNFFVHQR</sequence>
<name>A0AA86JE65_9CLOT</name>